<evidence type="ECO:0000256" key="7">
    <source>
        <dbReference type="SAM" id="Phobius"/>
    </source>
</evidence>
<dbReference type="InterPro" id="IPR000045">
    <property type="entry name" value="Prepilin_IV_endopep_pep"/>
</dbReference>
<dbReference type="GO" id="GO:0006465">
    <property type="term" value="P:signal peptide processing"/>
    <property type="evidence" value="ECO:0007669"/>
    <property type="project" value="TreeGrafter"/>
</dbReference>
<dbReference type="PANTHER" id="PTHR30487:SF0">
    <property type="entry name" value="PREPILIN LEADER PEPTIDASE_N-METHYLTRANSFERASE-RELATED"/>
    <property type="match status" value="1"/>
</dbReference>
<dbReference type="Pfam" id="PF06750">
    <property type="entry name" value="A24_N_bact"/>
    <property type="match status" value="1"/>
</dbReference>
<evidence type="ECO:0000313" key="10">
    <source>
        <dbReference type="EMBL" id="KKR99031.1"/>
    </source>
</evidence>
<comment type="subcellular location">
    <subcellularLocation>
        <location evidence="1">Cell membrane</location>
        <topology evidence="1">Multi-pass membrane protein</topology>
    </subcellularLocation>
</comment>
<dbReference type="AlphaFoldDB" id="A0A0G0VHA6"/>
<keyword evidence="10" id="KW-0489">Methyltransferase</keyword>
<feature type="transmembrane region" description="Helical" evidence="7">
    <location>
        <begin position="200"/>
        <end position="225"/>
    </location>
</feature>
<feature type="transmembrane region" description="Helical" evidence="7">
    <location>
        <begin position="161"/>
        <end position="179"/>
    </location>
</feature>
<sequence>MTDILWTIAVSLGGICVGSFLNTIIFRSQKNIPIRERSKCMKCMKPIHWIDKLPIISFFNLNGRCRNCSSVISWQYPMVEMVTGLLFGLLFVRAMFGYGFLGFEDQSEWIIVFIRDVLIACLLLIIFVYDFRYSIILDRFSVTAVVIALLANLYLGADPTWLLLAGLFIGAFFGVQFLVSRGKWVGSGDIRMGLLMGFYLGIELGIVALFLSYIIGALAGIFLIAFKHRKPESHVPFGTFMAIAMIITLFFGQAIAGWYLGMM</sequence>
<protein>
    <submittedName>
        <fullName evidence="10">Prepilin peptidase, leader peptidase (Prepilin peptidase) / N-methyltransferase</fullName>
        <ecNumber evidence="10">3.4.23.43</ecNumber>
    </submittedName>
</protein>
<keyword evidence="3" id="KW-1003">Cell membrane</keyword>
<keyword evidence="10" id="KW-0808">Transferase</keyword>
<accession>A0A0G0VHA6</accession>
<evidence type="ECO:0000259" key="9">
    <source>
        <dbReference type="Pfam" id="PF06750"/>
    </source>
</evidence>
<dbReference type="Proteomes" id="UP000033930">
    <property type="component" value="Unassembled WGS sequence"/>
</dbReference>
<evidence type="ECO:0000256" key="6">
    <source>
        <dbReference type="ARBA" id="ARBA00023136"/>
    </source>
</evidence>
<dbReference type="InterPro" id="IPR010627">
    <property type="entry name" value="Prepilin_pept_A24_N"/>
</dbReference>
<evidence type="ECO:0000256" key="5">
    <source>
        <dbReference type="ARBA" id="ARBA00022989"/>
    </source>
</evidence>
<dbReference type="GO" id="GO:0008168">
    <property type="term" value="F:methyltransferase activity"/>
    <property type="evidence" value="ECO:0007669"/>
    <property type="project" value="UniProtKB-KW"/>
</dbReference>
<dbReference type="InterPro" id="IPR050882">
    <property type="entry name" value="Prepilin_peptidase/N-MTase"/>
</dbReference>
<gene>
    <name evidence="10" type="ORF">UU50_C0011G0010</name>
</gene>
<proteinExistence type="inferred from homology"/>
<feature type="transmembrane region" description="Helical" evidence="7">
    <location>
        <begin position="109"/>
        <end position="129"/>
    </location>
</feature>
<dbReference type="GO" id="GO:0032259">
    <property type="term" value="P:methylation"/>
    <property type="evidence" value="ECO:0007669"/>
    <property type="project" value="UniProtKB-KW"/>
</dbReference>
<comment type="similarity">
    <text evidence="2">Belongs to the peptidase A24 family.</text>
</comment>
<evidence type="ECO:0000256" key="1">
    <source>
        <dbReference type="ARBA" id="ARBA00004651"/>
    </source>
</evidence>
<comment type="caution">
    <text evidence="10">The sequence shown here is derived from an EMBL/GenBank/DDBJ whole genome shotgun (WGS) entry which is preliminary data.</text>
</comment>
<evidence type="ECO:0000256" key="2">
    <source>
        <dbReference type="ARBA" id="ARBA00005801"/>
    </source>
</evidence>
<evidence type="ECO:0000256" key="4">
    <source>
        <dbReference type="ARBA" id="ARBA00022692"/>
    </source>
</evidence>
<dbReference type="Gene3D" id="1.20.120.1220">
    <property type="match status" value="1"/>
</dbReference>
<feature type="transmembrane region" description="Helical" evidence="7">
    <location>
        <begin position="82"/>
        <end position="103"/>
    </location>
</feature>
<organism evidence="10 11">
    <name type="scientific">Candidatus Uhrbacteria bacterium GW2011_GWC1_41_20</name>
    <dbReference type="NCBI Taxonomy" id="1618983"/>
    <lineage>
        <taxon>Bacteria</taxon>
        <taxon>Candidatus Uhriibacteriota</taxon>
    </lineage>
</organism>
<dbReference type="Pfam" id="PF01478">
    <property type="entry name" value="Peptidase_A24"/>
    <property type="match status" value="1"/>
</dbReference>
<feature type="domain" description="Prepilin type IV endopeptidase peptidase" evidence="8">
    <location>
        <begin position="118"/>
        <end position="221"/>
    </location>
</feature>
<name>A0A0G0VHA6_9BACT</name>
<dbReference type="EC" id="3.4.23.43" evidence="10"/>
<keyword evidence="5 7" id="KW-1133">Transmembrane helix</keyword>
<reference evidence="10 11" key="1">
    <citation type="journal article" date="2015" name="Nature">
        <title>rRNA introns, odd ribosomes, and small enigmatic genomes across a large radiation of phyla.</title>
        <authorList>
            <person name="Brown C.T."/>
            <person name="Hug L.A."/>
            <person name="Thomas B.C."/>
            <person name="Sharon I."/>
            <person name="Castelle C.J."/>
            <person name="Singh A."/>
            <person name="Wilkins M.J."/>
            <person name="Williams K.H."/>
            <person name="Banfield J.F."/>
        </authorList>
    </citation>
    <scope>NUCLEOTIDE SEQUENCE [LARGE SCALE GENOMIC DNA]</scope>
</reference>
<dbReference type="PANTHER" id="PTHR30487">
    <property type="entry name" value="TYPE 4 PREPILIN-LIKE PROTEINS LEADER PEPTIDE-PROCESSING ENZYME"/>
    <property type="match status" value="1"/>
</dbReference>
<dbReference type="EMBL" id="LCAW01000011">
    <property type="protein sequence ID" value="KKR99031.1"/>
    <property type="molecule type" value="Genomic_DNA"/>
</dbReference>
<keyword evidence="6 7" id="KW-0472">Membrane</keyword>
<dbReference type="GO" id="GO:0005886">
    <property type="term" value="C:plasma membrane"/>
    <property type="evidence" value="ECO:0007669"/>
    <property type="project" value="UniProtKB-SubCell"/>
</dbReference>
<dbReference type="GO" id="GO:0004190">
    <property type="term" value="F:aspartic-type endopeptidase activity"/>
    <property type="evidence" value="ECO:0007669"/>
    <property type="project" value="UniProtKB-EC"/>
</dbReference>
<evidence type="ECO:0000256" key="3">
    <source>
        <dbReference type="ARBA" id="ARBA00022475"/>
    </source>
</evidence>
<feature type="transmembrane region" description="Helical" evidence="7">
    <location>
        <begin position="136"/>
        <end position="155"/>
    </location>
</feature>
<feature type="transmembrane region" description="Helical" evidence="7">
    <location>
        <begin position="6"/>
        <end position="26"/>
    </location>
</feature>
<evidence type="ECO:0000313" key="11">
    <source>
        <dbReference type="Proteomes" id="UP000033930"/>
    </source>
</evidence>
<keyword evidence="10" id="KW-0378">Hydrolase</keyword>
<evidence type="ECO:0000259" key="8">
    <source>
        <dbReference type="Pfam" id="PF01478"/>
    </source>
</evidence>
<feature type="transmembrane region" description="Helical" evidence="7">
    <location>
        <begin position="237"/>
        <end position="260"/>
    </location>
</feature>
<keyword evidence="4 7" id="KW-0812">Transmembrane</keyword>
<feature type="domain" description="Prepilin peptidase A24 N-terminal" evidence="9">
    <location>
        <begin position="14"/>
        <end position="93"/>
    </location>
</feature>